<organism evidence="1 2">
    <name type="scientific">Porites lobata</name>
    <dbReference type="NCBI Taxonomy" id="104759"/>
    <lineage>
        <taxon>Eukaryota</taxon>
        <taxon>Metazoa</taxon>
        <taxon>Cnidaria</taxon>
        <taxon>Anthozoa</taxon>
        <taxon>Hexacorallia</taxon>
        <taxon>Scleractinia</taxon>
        <taxon>Fungiina</taxon>
        <taxon>Poritidae</taxon>
        <taxon>Porites</taxon>
    </lineage>
</organism>
<protein>
    <submittedName>
        <fullName evidence="1">Uncharacterized protein</fullName>
    </submittedName>
</protein>
<accession>A0ABN8QJG5</accession>
<sequence length="238" mass="26781">MAPILLGEDSLTYDTTVERLQKQLELQKSALVARYEFDKRARKAGETVSHYAAVLKHQATDCKFNDAMRLERLRDRLVSGIRDKRMMSELLNLKLEELTFDITVAKCIAIEQSYKDETQAAQTPVNYADSDEGDSDDYLGSLEVNNVSSKDHVIWGGQDGTGSAVSVLPYKQHKEHFCHVKLAKSVVTLKTYTGQKITPKGEMKCNVSLGARKRSQLCKLMRHRGQHCLGVTDSPKFN</sequence>
<dbReference type="Proteomes" id="UP001159405">
    <property type="component" value="Unassembled WGS sequence"/>
</dbReference>
<keyword evidence="2" id="KW-1185">Reference proteome</keyword>
<evidence type="ECO:0000313" key="1">
    <source>
        <dbReference type="EMBL" id="CAH3163175.1"/>
    </source>
</evidence>
<proteinExistence type="predicted"/>
<name>A0ABN8QJG5_9CNID</name>
<evidence type="ECO:0000313" key="2">
    <source>
        <dbReference type="Proteomes" id="UP001159405"/>
    </source>
</evidence>
<gene>
    <name evidence="1" type="ORF">PLOB_00005682</name>
</gene>
<dbReference type="EMBL" id="CALNXK010000125">
    <property type="protein sequence ID" value="CAH3163175.1"/>
    <property type="molecule type" value="Genomic_DNA"/>
</dbReference>
<dbReference type="PANTHER" id="PTHR33198">
    <property type="entry name" value="ANK_REP_REGION DOMAIN-CONTAINING PROTEIN-RELATED"/>
    <property type="match status" value="1"/>
</dbReference>
<comment type="caution">
    <text evidence="1">The sequence shown here is derived from an EMBL/GenBank/DDBJ whole genome shotgun (WGS) entry which is preliminary data.</text>
</comment>
<dbReference type="PANTHER" id="PTHR33198:SF19">
    <property type="entry name" value="CCHC-TYPE DOMAIN-CONTAINING PROTEIN"/>
    <property type="match status" value="1"/>
</dbReference>
<reference evidence="1 2" key="1">
    <citation type="submission" date="2022-05" db="EMBL/GenBank/DDBJ databases">
        <authorList>
            <consortium name="Genoscope - CEA"/>
            <person name="William W."/>
        </authorList>
    </citation>
    <scope>NUCLEOTIDE SEQUENCE [LARGE SCALE GENOMIC DNA]</scope>
</reference>